<dbReference type="AlphaFoldDB" id="A0A1Y2FHA4"/>
<sequence length="237" mass="27888">MNTENTKRYAWLEDIFSGTINYLKSCPGICEVKVGSRMSVSENQIKAWENANSPFLLPKDLKSFYYFSDGLLINWNINLKGSVTPIGQMQINSLEKLMKVHISMDEQLMNRFNQYFSFDDNGKNNNDENEILESNKSDEKSINDVINDNNYYDENLPFSLQHDFITNGNIMCGYLLYNCKNYGKVILLYHSKLRAKPQVWFIDNNNEWNFLSPNFMSYFRLMVKNYGIYGWQLAYLY</sequence>
<dbReference type="PANTHER" id="PTHR31854">
    <property type="entry name" value="TUBULIN POLYGLUTAMYLASE COMPLEX SUBUNIT 2"/>
    <property type="match status" value="1"/>
</dbReference>
<accession>A0A1Y2FHA4</accession>
<organism evidence="1 2">
    <name type="scientific">Neocallimastix californiae</name>
    <dbReference type="NCBI Taxonomy" id="1754190"/>
    <lineage>
        <taxon>Eukaryota</taxon>
        <taxon>Fungi</taxon>
        <taxon>Fungi incertae sedis</taxon>
        <taxon>Chytridiomycota</taxon>
        <taxon>Chytridiomycota incertae sedis</taxon>
        <taxon>Neocallimastigomycetes</taxon>
        <taxon>Neocallimastigales</taxon>
        <taxon>Neocallimastigaceae</taxon>
        <taxon>Neocallimastix</taxon>
    </lineage>
</organism>
<dbReference type="InterPro" id="IPR039231">
    <property type="entry name" value="TPGS2"/>
</dbReference>
<protein>
    <recommendedName>
        <fullName evidence="3">Knr4/Smi1-like domain-containing protein</fullName>
    </recommendedName>
</protein>
<dbReference type="PANTHER" id="PTHR31854:SF2">
    <property type="entry name" value="TUBULIN POLYGLUTAMYLASE COMPLEX SUBUNIT 2"/>
    <property type="match status" value="1"/>
</dbReference>
<dbReference type="Proteomes" id="UP000193920">
    <property type="component" value="Unassembled WGS sequence"/>
</dbReference>
<evidence type="ECO:0000313" key="2">
    <source>
        <dbReference type="Proteomes" id="UP000193920"/>
    </source>
</evidence>
<evidence type="ECO:0008006" key="3">
    <source>
        <dbReference type="Google" id="ProtNLM"/>
    </source>
</evidence>
<proteinExistence type="predicted"/>
<comment type="caution">
    <text evidence="1">The sequence shown here is derived from an EMBL/GenBank/DDBJ whole genome shotgun (WGS) entry which is preliminary data.</text>
</comment>
<name>A0A1Y2FHA4_9FUNG</name>
<dbReference type="STRING" id="1754190.A0A1Y2FHA4"/>
<dbReference type="OrthoDB" id="10249691at2759"/>
<keyword evidence="2" id="KW-1185">Reference proteome</keyword>
<gene>
    <name evidence="1" type="ORF">LY90DRAFT_253749</name>
</gene>
<dbReference type="EMBL" id="MCOG01000007">
    <property type="protein sequence ID" value="ORY83338.1"/>
    <property type="molecule type" value="Genomic_DNA"/>
</dbReference>
<reference evidence="1 2" key="1">
    <citation type="submission" date="2016-08" db="EMBL/GenBank/DDBJ databases">
        <title>A Parts List for Fungal Cellulosomes Revealed by Comparative Genomics.</title>
        <authorList>
            <consortium name="DOE Joint Genome Institute"/>
            <person name="Haitjema C.H."/>
            <person name="Gilmore S.P."/>
            <person name="Henske J.K."/>
            <person name="Solomon K.V."/>
            <person name="De Groot R."/>
            <person name="Kuo A."/>
            <person name="Mondo S.J."/>
            <person name="Salamov A.A."/>
            <person name="Labutti K."/>
            <person name="Zhao Z."/>
            <person name="Chiniquy J."/>
            <person name="Barry K."/>
            <person name="Brewer H.M."/>
            <person name="Purvine S.O."/>
            <person name="Wright A.T."/>
            <person name="Boxma B."/>
            <person name="Van Alen T."/>
            <person name="Hackstein J.H."/>
            <person name="Baker S.E."/>
            <person name="Grigoriev I.V."/>
            <person name="O'Malley M.A."/>
        </authorList>
    </citation>
    <scope>NUCLEOTIDE SEQUENCE [LARGE SCALE GENOMIC DNA]</scope>
    <source>
        <strain evidence="1 2">G1</strain>
    </source>
</reference>
<evidence type="ECO:0000313" key="1">
    <source>
        <dbReference type="EMBL" id="ORY83338.1"/>
    </source>
</evidence>